<gene>
    <name evidence="5" type="ORF">SMAR0320_LOCUS20947</name>
    <name evidence="6" type="ORF">SMAR0320_LOCUS20948</name>
</gene>
<protein>
    <recommendedName>
        <fullName evidence="4">V-SNARE coiled-coil homology domain-containing protein</fullName>
    </recommendedName>
</protein>
<evidence type="ECO:0000256" key="1">
    <source>
        <dbReference type="PROSITE-ProRule" id="PRU00290"/>
    </source>
</evidence>
<feature type="coiled-coil region" evidence="2">
    <location>
        <begin position="169"/>
        <end position="196"/>
    </location>
</feature>
<dbReference type="AlphaFoldDB" id="A0A6U3YKJ5"/>
<keyword evidence="3" id="KW-1133">Transmembrane helix</keyword>
<dbReference type="PANTHER" id="PTHR45701">
    <property type="entry name" value="SYNAPTOBREVIN FAMILY MEMBER"/>
    <property type="match status" value="1"/>
</dbReference>
<organism evidence="5">
    <name type="scientific">Skeletonema marinoi</name>
    <dbReference type="NCBI Taxonomy" id="267567"/>
    <lineage>
        <taxon>Eukaryota</taxon>
        <taxon>Sar</taxon>
        <taxon>Stramenopiles</taxon>
        <taxon>Ochrophyta</taxon>
        <taxon>Bacillariophyta</taxon>
        <taxon>Coscinodiscophyceae</taxon>
        <taxon>Thalassiosirophycidae</taxon>
        <taxon>Thalassiosirales</taxon>
        <taxon>Skeletonemataceae</taxon>
        <taxon>Skeletonema</taxon>
        <taxon>Skeletonema marinoi-dohrnii complex</taxon>
    </lineage>
</organism>
<feature type="transmembrane region" description="Helical" evidence="3">
    <location>
        <begin position="212"/>
        <end position="232"/>
    </location>
</feature>
<keyword evidence="3" id="KW-0472">Membrane</keyword>
<evidence type="ECO:0000313" key="6">
    <source>
        <dbReference type="EMBL" id="CAD9626742.1"/>
    </source>
</evidence>
<dbReference type="GO" id="GO:0016020">
    <property type="term" value="C:membrane"/>
    <property type="evidence" value="ECO:0007669"/>
    <property type="project" value="InterPro"/>
</dbReference>
<dbReference type="InterPro" id="IPR042855">
    <property type="entry name" value="V_SNARE_CC"/>
</dbReference>
<dbReference type="GO" id="GO:0016192">
    <property type="term" value="P:vesicle-mediated transport"/>
    <property type="evidence" value="ECO:0007669"/>
    <property type="project" value="InterPro"/>
</dbReference>
<sequence>MSSPICWSCVQRDGIILAEAGCDDGSTNVIKTAQKITKMKPTAGWEVSRNFSMSSNPFRGIKFHLHECAGEIDYRPSDDIIIWAFSCVYNTTECNEETAKAFLTKLVFVSEPLRGMPWWREGATLSAQPSFAPTLQQQMENVEQIDKLAKMQQHVDETTAIMQNNIENILERGDKIEDLQEEAQKLNAAAKVFKKNAKKVKRFQMLQNAKHGLILGTAVTGVVGVCVIPPLIALL</sequence>
<evidence type="ECO:0000313" key="5">
    <source>
        <dbReference type="EMBL" id="CAD9626740.1"/>
    </source>
</evidence>
<dbReference type="SUPFAM" id="SSF58038">
    <property type="entry name" value="SNARE fusion complex"/>
    <property type="match status" value="1"/>
</dbReference>
<keyword evidence="3" id="KW-0812">Transmembrane</keyword>
<dbReference type="EMBL" id="HBGZ01029458">
    <property type="protein sequence ID" value="CAD9626742.1"/>
    <property type="molecule type" value="Transcribed_RNA"/>
</dbReference>
<dbReference type="Gene3D" id="1.20.5.110">
    <property type="match status" value="1"/>
</dbReference>
<dbReference type="InterPro" id="IPR001388">
    <property type="entry name" value="Synaptobrevin-like"/>
</dbReference>
<evidence type="ECO:0000256" key="3">
    <source>
        <dbReference type="SAM" id="Phobius"/>
    </source>
</evidence>
<dbReference type="Pfam" id="PF00957">
    <property type="entry name" value="Synaptobrevin"/>
    <property type="match status" value="1"/>
</dbReference>
<proteinExistence type="predicted"/>
<feature type="domain" description="V-SNARE coiled-coil homology" evidence="4">
    <location>
        <begin position="147"/>
        <end position="207"/>
    </location>
</feature>
<name>A0A6U3YKJ5_9STRA</name>
<accession>A0A6U3YKJ5</accession>
<keyword evidence="1 2" id="KW-0175">Coiled coil</keyword>
<evidence type="ECO:0000259" key="4">
    <source>
        <dbReference type="PROSITE" id="PS50892"/>
    </source>
</evidence>
<dbReference type="CDD" id="cd15843">
    <property type="entry name" value="R-SNARE"/>
    <property type="match status" value="1"/>
</dbReference>
<dbReference type="EMBL" id="HBGZ01029457">
    <property type="protein sequence ID" value="CAD9626740.1"/>
    <property type="molecule type" value="Transcribed_RNA"/>
</dbReference>
<evidence type="ECO:0000256" key="2">
    <source>
        <dbReference type="SAM" id="Coils"/>
    </source>
</evidence>
<dbReference type="PROSITE" id="PS50892">
    <property type="entry name" value="V_SNARE"/>
    <property type="match status" value="1"/>
</dbReference>
<reference evidence="5" key="1">
    <citation type="submission" date="2021-01" db="EMBL/GenBank/DDBJ databases">
        <authorList>
            <person name="Corre E."/>
            <person name="Pelletier E."/>
            <person name="Niang G."/>
            <person name="Scheremetjew M."/>
            <person name="Finn R."/>
            <person name="Kale V."/>
            <person name="Holt S."/>
            <person name="Cochrane G."/>
            <person name="Meng A."/>
            <person name="Brown T."/>
            <person name="Cohen L."/>
        </authorList>
    </citation>
    <scope>NUCLEOTIDE SEQUENCE</scope>
    <source>
        <strain evidence="5">SM1012Den-03</strain>
    </source>
</reference>
<dbReference type="InterPro" id="IPR016444">
    <property type="entry name" value="Synaptobrevin/VAMP"/>
</dbReference>
<dbReference type="PRINTS" id="PR00219">
    <property type="entry name" value="SYNAPTOBREVN"/>
</dbReference>